<feature type="signal peptide" evidence="1">
    <location>
        <begin position="1"/>
        <end position="24"/>
    </location>
</feature>
<proteinExistence type="predicted"/>
<keyword evidence="3" id="KW-1185">Reference proteome</keyword>
<dbReference type="Proteomes" id="UP000823388">
    <property type="component" value="Chromosome 5N"/>
</dbReference>
<keyword evidence="1" id="KW-0732">Signal</keyword>
<evidence type="ECO:0000313" key="2">
    <source>
        <dbReference type="EMBL" id="KAG2589225.1"/>
    </source>
</evidence>
<organism evidence="2 3">
    <name type="scientific">Panicum virgatum</name>
    <name type="common">Blackwell switchgrass</name>
    <dbReference type="NCBI Taxonomy" id="38727"/>
    <lineage>
        <taxon>Eukaryota</taxon>
        <taxon>Viridiplantae</taxon>
        <taxon>Streptophyta</taxon>
        <taxon>Embryophyta</taxon>
        <taxon>Tracheophyta</taxon>
        <taxon>Spermatophyta</taxon>
        <taxon>Magnoliopsida</taxon>
        <taxon>Liliopsida</taxon>
        <taxon>Poales</taxon>
        <taxon>Poaceae</taxon>
        <taxon>PACMAD clade</taxon>
        <taxon>Panicoideae</taxon>
        <taxon>Panicodae</taxon>
        <taxon>Paniceae</taxon>
        <taxon>Panicinae</taxon>
        <taxon>Panicum</taxon>
        <taxon>Panicum sect. Hiantes</taxon>
    </lineage>
</organism>
<name>A0A8T0RVX5_PANVG</name>
<evidence type="ECO:0000313" key="3">
    <source>
        <dbReference type="Proteomes" id="UP000823388"/>
    </source>
</evidence>
<comment type="caution">
    <text evidence="2">The sequence shown here is derived from an EMBL/GenBank/DDBJ whole genome shotgun (WGS) entry which is preliminary data.</text>
</comment>
<sequence length="89" mass="9555">MASKLAAAKVLVVLLLLVCSQAQAARSSRSSKGGEPSFLGRIGRYITDVPKDLLKQYANHCGQVAVSECLKVRNPECLKVVLEECGLKP</sequence>
<dbReference type="AlphaFoldDB" id="A0A8T0RVX5"/>
<evidence type="ECO:0000256" key="1">
    <source>
        <dbReference type="SAM" id="SignalP"/>
    </source>
</evidence>
<gene>
    <name evidence="2" type="ORF">PVAP13_5NG248281</name>
</gene>
<protein>
    <submittedName>
        <fullName evidence="2">Uncharacterized protein</fullName>
    </submittedName>
</protein>
<accession>A0A8T0RVX5</accession>
<dbReference type="EMBL" id="CM029046">
    <property type="protein sequence ID" value="KAG2589225.1"/>
    <property type="molecule type" value="Genomic_DNA"/>
</dbReference>
<reference evidence="2" key="1">
    <citation type="submission" date="2020-05" db="EMBL/GenBank/DDBJ databases">
        <title>WGS assembly of Panicum virgatum.</title>
        <authorList>
            <person name="Lovell J.T."/>
            <person name="Jenkins J."/>
            <person name="Shu S."/>
            <person name="Juenger T.E."/>
            <person name="Schmutz J."/>
        </authorList>
    </citation>
    <scope>NUCLEOTIDE SEQUENCE</scope>
    <source>
        <strain evidence="2">AP13</strain>
    </source>
</reference>
<feature type="chain" id="PRO_5035799112" evidence="1">
    <location>
        <begin position="25"/>
        <end position="89"/>
    </location>
</feature>